<feature type="compositionally biased region" description="Low complexity" evidence="1">
    <location>
        <begin position="578"/>
        <end position="600"/>
    </location>
</feature>
<dbReference type="InterPro" id="IPR050546">
    <property type="entry name" value="Glycosyl_Hydrlase_16"/>
</dbReference>
<dbReference type="Gene3D" id="2.60.120.200">
    <property type="match status" value="1"/>
</dbReference>
<dbReference type="GO" id="GO:0004553">
    <property type="term" value="F:hydrolase activity, hydrolyzing O-glycosyl compounds"/>
    <property type="evidence" value="ECO:0007669"/>
    <property type="project" value="InterPro"/>
</dbReference>
<accession>A0A8H3EG35</accession>
<dbReference type="AlphaFoldDB" id="A0A8H3EG35"/>
<feature type="chain" id="PRO_5034225336" description="GH16 domain-containing protein" evidence="2">
    <location>
        <begin position="19"/>
        <end position="1032"/>
    </location>
</feature>
<feature type="region of interest" description="Disordered" evidence="1">
    <location>
        <begin position="750"/>
        <end position="863"/>
    </location>
</feature>
<sequence length="1032" mass="110686">MRATTIFTIAGLASSAMAGYTMKEDFMSGSFFDHFDFFNSADPTHGFVNYVDSGTANTQGYVNTDKGAYIGVDYQNVASSSGRNSVRITSKSAITEGLVVLDLAHMPGGVAGTWPAFWTVGPDWPNNGEIDIIEGVNNQNTNFMTIHSGNQACQVSSTGAAALNAFTTNCWNQYDGNVGCSYHDNNQNSYGSGFNAQGGGVFAMEHAGSVISVWFFSRNDDLSQVLSDNPDPKSWPAPRAQWLSTSNQFGTCDLSTAVQQQSIVFDTTFCGDWAGAAYPGGNGACVDFVQNSPSAFKEAYWQVNSLKVFTTDGQPAPAPTPSPGSSAAASSSTASSAPSAIVSTLPLSFAVASTSSTSALSSTTAADFSPASSTIIPSVSPSTTVASTSDLPGAGSSSSTAAATSNASTSPPSLPLSSTTTPVSSTTTTVSTLSSTTSVPTEHHHHSKHRQQSSTTVAQAVSTSTVSSTTQVTISTAQSYYAQPTPSDIPEVVVVGPSGIAYEIPEIEEHTKRSTQCRPSHLRFSFTAQSNHLAFAMDSLRISIYPPKNQQHQNDGPPFEITCQRETTVTTTREHSFHSSSTSRPFSPDSVDSSLSSYSSTAPAHVQTRSGQSHQQSKNSSMERDTPPSARRRSSVSTDRGGSSVSDKHSTGYVLRTPFNKEVLTSTRKSSAPIVNIPCRRASISTTRDKHITGPALRAPFNKEILALAWRSPDKDLDRLATQLLEQLDLANGPIVDDDSTFHHEYVGSASTLSSKPDSFVRHRPRNFSTEAQAGNESVDSIPYNSKGKSSNANHTSQQDGYKNAKHSSKTRETTMAPNQRSVAPISKISVPVNATQSANQSFSSRMSQQAHGLKWPAKQPSTTHPPLDTIYAHIVDLPEGHQSNQPTQKGSGCILVRLLRHAKGFCNIRSVKNHVIVCQADSDECLGSLLSPPPGSSPFDVQLVLCGLLRRNSASPYELYNFFLENGFFAHLSLSPTYTQWVSDYSVAVKGESPFYWEGSRVGLEGDMDFLRTVFQQWCDAWHDWRLGRPI</sequence>
<dbReference type="SUPFAM" id="SSF49899">
    <property type="entry name" value="Concanavalin A-like lectins/glucanases"/>
    <property type="match status" value="1"/>
</dbReference>
<reference evidence="4" key="1">
    <citation type="submission" date="2021-03" db="EMBL/GenBank/DDBJ databases">
        <authorList>
            <person name="Tagirdzhanova G."/>
        </authorList>
    </citation>
    <scope>NUCLEOTIDE SEQUENCE</scope>
</reference>
<dbReference type="EMBL" id="CAJPDQ010000002">
    <property type="protein sequence ID" value="CAF9904578.1"/>
    <property type="molecule type" value="Genomic_DNA"/>
</dbReference>
<evidence type="ECO:0000259" key="3">
    <source>
        <dbReference type="PROSITE" id="PS51762"/>
    </source>
</evidence>
<evidence type="ECO:0000256" key="1">
    <source>
        <dbReference type="SAM" id="MobiDB-lite"/>
    </source>
</evidence>
<evidence type="ECO:0000256" key="2">
    <source>
        <dbReference type="SAM" id="SignalP"/>
    </source>
</evidence>
<keyword evidence="2" id="KW-0732">Signal</keyword>
<comment type="caution">
    <text evidence="4">The sequence shown here is derived from an EMBL/GenBank/DDBJ whole genome shotgun (WGS) entry which is preliminary data.</text>
</comment>
<feature type="region of interest" description="Disordered" evidence="1">
    <location>
        <begin position="369"/>
        <end position="460"/>
    </location>
</feature>
<dbReference type="InterPro" id="IPR013320">
    <property type="entry name" value="ConA-like_dom_sf"/>
</dbReference>
<feature type="compositionally biased region" description="Polar residues" evidence="1">
    <location>
        <begin position="767"/>
        <end position="801"/>
    </location>
</feature>
<dbReference type="GO" id="GO:0009251">
    <property type="term" value="P:glucan catabolic process"/>
    <property type="evidence" value="ECO:0007669"/>
    <property type="project" value="TreeGrafter"/>
</dbReference>
<proteinExistence type="predicted"/>
<feature type="compositionally biased region" description="Low complexity" evidence="1">
    <location>
        <begin position="369"/>
        <end position="389"/>
    </location>
</feature>
<feature type="region of interest" description="Disordered" evidence="1">
    <location>
        <begin position="312"/>
        <end position="332"/>
    </location>
</feature>
<evidence type="ECO:0000313" key="4">
    <source>
        <dbReference type="EMBL" id="CAF9904578.1"/>
    </source>
</evidence>
<feature type="region of interest" description="Disordered" evidence="1">
    <location>
        <begin position="567"/>
        <end position="651"/>
    </location>
</feature>
<feature type="compositionally biased region" description="Polar residues" evidence="1">
    <location>
        <begin position="607"/>
        <end position="620"/>
    </location>
</feature>
<name>A0A8H3EG35_9LECA</name>
<feature type="compositionally biased region" description="Polar residues" evidence="1">
    <location>
        <begin position="833"/>
        <end position="851"/>
    </location>
</feature>
<organism evidence="4 5">
    <name type="scientific">Gomphillus americanus</name>
    <dbReference type="NCBI Taxonomy" id="1940652"/>
    <lineage>
        <taxon>Eukaryota</taxon>
        <taxon>Fungi</taxon>
        <taxon>Dikarya</taxon>
        <taxon>Ascomycota</taxon>
        <taxon>Pezizomycotina</taxon>
        <taxon>Lecanoromycetes</taxon>
        <taxon>OSLEUM clade</taxon>
        <taxon>Ostropomycetidae</taxon>
        <taxon>Ostropales</taxon>
        <taxon>Graphidaceae</taxon>
        <taxon>Gomphilloideae</taxon>
        <taxon>Gomphillus</taxon>
    </lineage>
</organism>
<gene>
    <name evidence="4" type="ORF">GOMPHAMPRED_002885</name>
</gene>
<dbReference type="Pfam" id="PF26113">
    <property type="entry name" value="GH16_XgeA"/>
    <property type="match status" value="1"/>
</dbReference>
<evidence type="ECO:0000313" key="5">
    <source>
        <dbReference type="Proteomes" id="UP000664169"/>
    </source>
</evidence>
<dbReference type="Proteomes" id="UP000664169">
    <property type="component" value="Unassembled WGS sequence"/>
</dbReference>
<dbReference type="PANTHER" id="PTHR10963:SF24">
    <property type="entry name" value="GLYCOSIDASE C21B10.07-RELATED"/>
    <property type="match status" value="1"/>
</dbReference>
<dbReference type="PANTHER" id="PTHR10963">
    <property type="entry name" value="GLYCOSYL HYDROLASE-RELATED"/>
    <property type="match status" value="1"/>
</dbReference>
<dbReference type="PROSITE" id="PS51762">
    <property type="entry name" value="GH16_2"/>
    <property type="match status" value="1"/>
</dbReference>
<feature type="compositionally biased region" description="Low complexity" evidence="1">
    <location>
        <begin position="396"/>
        <end position="440"/>
    </location>
</feature>
<dbReference type="CDD" id="cd02181">
    <property type="entry name" value="GH16_fungal_Lam16A_glucanase"/>
    <property type="match status" value="1"/>
</dbReference>
<dbReference type="OrthoDB" id="192832at2759"/>
<protein>
    <recommendedName>
        <fullName evidence="3">GH16 domain-containing protein</fullName>
    </recommendedName>
</protein>
<dbReference type="InterPro" id="IPR000757">
    <property type="entry name" value="Beta-glucanase-like"/>
</dbReference>
<feature type="compositionally biased region" description="Polar residues" evidence="1">
    <location>
        <begin position="635"/>
        <end position="645"/>
    </location>
</feature>
<keyword evidence="5" id="KW-1185">Reference proteome</keyword>
<feature type="signal peptide" evidence="2">
    <location>
        <begin position="1"/>
        <end position="18"/>
    </location>
</feature>
<feature type="compositionally biased region" description="Low complexity" evidence="1">
    <location>
        <begin position="323"/>
        <end position="332"/>
    </location>
</feature>
<feature type="domain" description="GH16" evidence="3">
    <location>
        <begin position="20"/>
        <end position="282"/>
    </location>
</feature>